<proteinExistence type="inferred from homology"/>
<evidence type="ECO:0000256" key="3">
    <source>
        <dbReference type="RuleBase" id="RU000363"/>
    </source>
</evidence>
<dbReference type="SUPFAM" id="SSF51735">
    <property type="entry name" value="NAD(P)-binding Rossmann-fold domains"/>
    <property type="match status" value="1"/>
</dbReference>
<dbReference type="Proteomes" id="UP000230551">
    <property type="component" value="Unassembled WGS sequence"/>
</dbReference>
<dbReference type="EMBL" id="PDCN02000001">
    <property type="protein sequence ID" value="PIB77422.1"/>
    <property type="molecule type" value="Genomic_DNA"/>
</dbReference>
<protein>
    <submittedName>
        <fullName evidence="5">NAD(P)-dependent oxidoreductase</fullName>
    </submittedName>
</protein>
<dbReference type="CDD" id="cd05233">
    <property type="entry name" value="SDR_c"/>
    <property type="match status" value="1"/>
</dbReference>
<dbReference type="PROSITE" id="PS00061">
    <property type="entry name" value="ADH_SHORT"/>
    <property type="match status" value="1"/>
</dbReference>
<evidence type="ECO:0000256" key="2">
    <source>
        <dbReference type="ARBA" id="ARBA00023002"/>
    </source>
</evidence>
<accession>A0A2G5PGH9</accession>
<dbReference type="PANTHER" id="PTHR24322:SF736">
    <property type="entry name" value="RETINOL DEHYDROGENASE 10"/>
    <property type="match status" value="1"/>
</dbReference>
<feature type="domain" description="Ketoreductase" evidence="4">
    <location>
        <begin position="7"/>
        <end position="176"/>
    </location>
</feature>
<dbReference type="PRINTS" id="PR00081">
    <property type="entry name" value="GDHRDH"/>
</dbReference>
<dbReference type="InterPro" id="IPR002347">
    <property type="entry name" value="SDR_fam"/>
</dbReference>
<keyword evidence="6" id="KW-1185">Reference proteome</keyword>
<dbReference type="PANTHER" id="PTHR24322">
    <property type="entry name" value="PKSB"/>
    <property type="match status" value="1"/>
</dbReference>
<dbReference type="SMART" id="SM00822">
    <property type="entry name" value="PKS_KR"/>
    <property type="match status" value="1"/>
</dbReference>
<dbReference type="NCBIfam" id="NF005878">
    <property type="entry name" value="PRK07825.1"/>
    <property type="match status" value="1"/>
</dbReference>
<dbReference type="RefSeq" id="WP_090588697.1">
    <property type="nucleotide sequence ID" value="NZ_CP104302.1"/>
</dbReference>
<dbReference type="InterPro" id="IPR057326">
    <property type="entry name" value="KR_dom"/>
</dbReference>
<dbReference type="OrthoDB" id="9775296at2"/>
<sequence>MDRISGRTIVITGAARGIGYATAEALLARGARVVIGDRDVNTLAAAVETLNRRGQVTGHPLDVSDPESFATFLDKARVDGNGRIDVLINNAGVMPVGPFLDQSEQTIRTAIGVNIEGVLTGCRLVLPEMVARRSGHIINVASLAGILGLPGQVVYAATKFAVVGLTTAMSDEYAPQGVEVSMLLPTFTNTELISGTHPSAAQKPVEPADIAAGVVKLLDKPRTALSVPEPLRAISIVSTLLPPRGRRWLNRKLGNERVFLDFDRTARAGYEQRAEGSTGIED</sequence>
<dbReference type="Gene3D" id="3.40.50.720">
    <property type="entry name" value="NAD(P)-binding Rossmann-like Domain"/>
    <property type="match status" value="1"/>
</dbReference>
<name>A0A2G5PGH9_9MYCO</name>
<dbReference type="STRING" id="85968.GCA_900073015_01823"/>
<evidence type="ECO:0000313" key="5">
    <source>
        <dbReference type="EMBL" id="PIB77422.1"/>
    </source>
</evidence>
<keyword evidence="2" id="KW-0560">Oxidoreductase</keyword>
<dbReference type="AlphaFoldDB" id="A0A2G5PGH9"/>
<evidence type="ECO:0000259" key="4">
    <source>
        <dbReference type="SMART" id="SM00822"/>
    </source>
</evidence>
<comment type="caution">
    <text evidence="5">The sequence shown here is derived from an EMBL/GenBank/DDBJ whole genome shotgun (WGS) entry which is preliminary data.</text>
</comment>
<dbReference type="Pfam" id="PF00106">
    <property type="entry name" value="adh_short"/>
    <property type="match status" value="1"/>
</dbReference>
<evidence type="ECO:0000313" key="6">
    <source>
        <dbReference type="Proteomes" id="UP000230551"/>
    </source>
</evidence>
<dbReference type="InterPro" id="IPR036291">
    <property type="entry name" value="NAD(P)-bd_dom_sf"/>
</dbReference>
<reference evidence="5 6" key="1">
    <citation type="journal article" date="2017" name="Infect. Genet. Evol.">
        <title>The new phylogeny of the genus Mycobacterium: The old and the news.</title>
        <authorList>
            <person name="Tortoli E."/>
            <person name="Fedrizzi T."/>
            <person name="Meehan C.J."/>
            <person name="Trovato A."/>
            <person name="Grottola A."/>
            <person name="Giacobazzi E."/>
            <person name="Serpini G.F."/>
            <person name="Tagliazucchi S."/>
            <person name="Fabio A."/>
            <person name="Bettua C."/>
            <person name="Bertorelli R."/>
            <person name="Frascaro F."/>
            <person name="De Sanctis V."/>
            <person name="Pecorari M."/>
            <person name="Jousson O."/>
            <person name="Segata N."/>
            <person name="Cirillo D.M."/>
        </authorList>
    </citation>
    <scope>NUCLEOTIDE SEQUENCE [LARGE SCALE GENOMIC DNA]</scope>
    <source>
        <strain evidence="5 6">CIP1034565</strain>
    </source>
</reference>
<dbReference type="PRINTS" id="PR00080">
    <property type="entry name" value="SDRFAMILY"/>
</dbReference>
<organism evidence="5 6">
    <name type="scientific">Mycolicibacterium brumae</name>
    <dbReference type="NCBI Taxonomy" id="85968"/>
    <lineage>
        <taxon>Bacteria</taxon>
        <taxon>Bacillati</taxon>
        <taxon>Actinomycetota</taxon>
        <taxon>Actinomycetes</taxon>
        <taxon>Mycobacteriales</taxon>
        <taxon>Mycobacteriaceae</taxon>
        <taxon>Mycolicibacterium</taxon>
    </lineage>
</organism>
<evidence type="ECO:0000256" key="1">
    <source>
        <dbReference type="ARBA" id="ARBA00006484"/>
    </source>
</evidence>
<dbReference type="InterPro" id="IPR020904">
    <property type="entry name" value="Sc_DH/Rdtase_CS"/>
</dbReference>
<dbReference type="GO" id="GO:0016616">
    <property type="term" value="F:oxidoreductase activity, acting on the CH-OH group of donors, NAD or NADP as acceptor"/>
    <property type="evidence" value="ECO:0007669"/>
    <property type="project" value="TreeGrafter"/>
</dbReference>
<gene>
    <name evidence="5" type="ORF">CQY22_000110</name>
</gene>
<comment type="similarity">
    <text evidence="1 3">Belongs to the short-chain dehydrogenases/reductases (SDR) family.</text>
</comment>